<dbReference type="Proteomes" id="UP000202420">
    <property type="component" value="Segment"/>
</dbReference>
<sequence>MAYPISRALPNRHENARTCCPRKPTQSIGIFTAFAISATSSKIASLDSSFRGRRVSCAAYLAITARSSASPSNFSKIFIAGRSSFWSPRYNFETLFSEYDSRLRFLRNHWSRSSWMTPGVSR</sequence>
<reference evidence="1 2" key="1">
    <citation type="submission" date="2006-09" db="EMBL/GenBank/DDBJ databases">
        <title>Sequence and annotation of the 288-kb ATCV-1 virus that infects an endosymbiotic Chlorella strain of the heliozoon Acanthocystis turfacea.</title>
        <authorList>
            <person name="Fitzgerald L.A."/>
            <person name="Graves M.V."/>
            <person name="Li X."/>
            <person name="Pfitzner A.J.P."/>
            <person name="Hartigan J."/>
            <person name="Van Etten J.L."/>
        </authorList>
    </citation>
    <scope>NUCLEOTIDE SEQUENCE [LARGE SCALE GENOMIC DNA]</scope>
    <source>
        <strain evidence="1 2">ATCV-1</strain>
    </source>
</reference>
<keyword evidence="2" id="KW-1185">Reference proteome</keyword>
<evidence type="ECO:0000313" key="1">
    <source>
        <dbReference type="EMBL" id="ABT16936.1"/>
    </source>
</evidence>
<evidence type="ECO:0000313" key="2">
    <source>
        <dbReference type="Proteomes" id="UP000202420"/>
    </source>
</evidence>
<dbReference type="RefSeq" id="YP_001427283.1">
    <property type="nucleotide sequence ID" value="NC_008724.1"/>
</dbReference>
<proteinExistence type="predicted"/>
<gene>
    <name evidence="1" type="primary">z802R</name>
    <name evidence="1" type="ORF">ATCV1_z802R</name>
</gene>
<protein>
    <submittedName>
        <fullName evidence="1">Uncharacterized protein z802R</fullName>
    </submittedName>
</protein>
<organism evidence="1 2">
    <name type="scientific">Chlorovirus heliozoae</name>
    <dbReference type="NCBI Taxonomy" id="322019"/>
    <lineage>
        <taxon>Viruses</taxon>
        <taxon>Varidnaviria</taxon>
        <taxon>Bamfordvirae</taxon>
        <taxon>Nucleocytoviricota</taxon>
        <taxon>Megaviricetes</taxon>
        <taxon>Algavirales</taxon>
        <taxon>Phycodnaviridae</taxon>
        <taxon>Chlorovirus</taxon>
    </lineage>
</organism>
<dbReference type="KEGG" id="vg:5470929"/>
<accession>A7KA62</accession>
<dbReference type="GeneID" id="5470929"/>
<name>A7KA62_9PHYC</name>
<dbReference type="EMBL" id="EF101928">
    <property type="protein sequence ID" value="ABT16936.1"/>
    <property type="molecule type" value="Genomic_DNA"/>
</dbReference>